<dbReference type="HOGENOM" id="CLU_041003_0_0_9"/>
<dbReference type="EMBL" id="ABYI02000022">
    <property type="protein sequence ID" value="EEG73984.1"/>
    <property type="molecule type" value="Genomic_DNA"/>
</dbReference>
<sequence>MLKRFIRYLYEYENGRRMRNVGFVKVDQSDGECIVHIHGKGLRLEGEKELTIYLFYEKEKECIGLPQGTVENVNPAVNYQLRYTKEDVGEPGNYDRIEGIIMENSSHRKYAAVWDDMPVNVNEMRLWTPADLTEGSGEEERVEERPETEEPAEGRMSEPAPQREEAEEEMPAGNEAEEESENFPPEEEIPAEMEASEEEENAEYAGAEESECEESETEEESVRTEQVETVEEAEIEEAECRSRTACGPCRQAQPVRPKPVCREQEKKCTKIQRQDIVNLPRCEWRLSNNSFLLHGYYNYHHLVLIEEDGNMWLGVPGIYHPKEAKAAEAFGFPQFIKAEKIDVDLEEEERNDGEDFGYWCRHIRR</sequence>
<name>C0C1H0_9FIRM</name>
<dbReference type="STRING" id="553973.CLOHYLEM_05990"/>
<evidence type="ECO:0000259" key="2">
    <source>
        <dbReference type="Pfam" id="PF19623"/>
    </source>
</evidence>
<feature type="compositionally biased region" description="Acidic residues" evidence="1">
    <location>
        <begin position="165"/>
        <end position="219"/>
    </location>
</feature>
<gene>
    <name evidence="3" type="ORF">CLOHYLEM_05990</name>
</gene>
<keyword evidence="4" id="KW-1185">Reference proteome</keyword>
<evidence type="ECO:0000313" key="4">
    <source>
        <dbReference type="Proteomes" id="UP000004893"/>
    </source>
</evidence>
<dbReference type="RefSeq" id="WP_006443337.1">
    <property type="nucleotide sequence ID" value="NZ_CP036524.1"/>
</dbReference>
<proteinExistence type="predicted"/>
<evidence type="ECO:0000313" key="3">
    <source>
        <dbReference type="EMBL" id="EEG73984.1"/>
    </source>
</evidence>
<evidence type="ECO:0000256" key="1">
    <source>
        <dbReference type="SAM" id="MobiDB-lite"/>
    </source>
</evidence>
<protein>
    <recommendedName>
        <fullName evidence="2">DUF6128 domain-containing protein</fullName>
    </recommendedName>
</protein>
<feature type="region of interest" description="Disordered" evidence="1">
    <location>
        <begin position="128"/>
        <end position="225"/>
    </location>
</feature>
<dbReference type="AlphaFoldDB" id="C0C1H0"/>
<feature type="compositionally biased region" description="Basic and acidic residues" evidence="1">
    <location>
        <begin position="152"/>
        <end position="164"/>
    </location>
</feature>
<comment type="caution">
    <text evidence="3">The sequence shown here is derived from an EMBL/GenBank/DDBJ whole genome shotgun (WGS) entry which is preliminary data.</text>
</comment>
<reference evidence="3" key="2">
    <citation type="submission" date="2013-06" db="EMBL/GenBank/DDBJ databases">
        <title>Draft genome sequence of Clostridium hylemonae (DSM 15053).</title>
        <authorList>
            <person name="Sudarsanam P."/>
            <person name="Ley R."/>
            <person name="Guruge J."/>
            <person name="Turnbaugh P.J."/>
            <person name="Mahowald M."/>
            <person name="Liep D."/>
            <person name="Gordon J."/>
        </authorList>
    </citation>
    <scope>NUCLEOTIDE SEQUENCE</scope>
    <source>
        <strain evidence="3">DSM 15053</strain>
    </source>
</reference>
<reference evidence="3" key="1">
    <citation type="submission" date="2009-02" db="EMBL/GenBank/DDBJ databases">
        <authorList>
            <person name="Fulton L."/>
            <person name="Clifton S."/>
            <person name="Fulton B."/>
            <person name="Xu J."/>
            <person name="Minx P."/>
            <person name="Pepin K.H."/>
            <person name="Johnson M."/>
            <person name="Bhonagiri V."/>
            <person name="Nash W.E."/>
            <person name="Mardis E.R."/>
            <person name="Wilson R.K."/>
        </authorList>
    </citation>
    <scope>NUCLEOTIDE SEQUENCE [LARGE SCALE GENOMIC DNA]</scope>
    <source>
        <strain evidence="3">DSM 15053</strain>
    </source>
</reference>
<dbReference type="InterPro" id="IPR046131">
    <property type="entry name" value="DUF6128"/>
</dbReference>
<organism evidence="3 4">
    <name type="scientific">[Clostridium] hylemonae DSM 15053</name>
    <dbReference type="NCBI Taxonomy" id="553973"/>
    <lineage>
        <taxon>Bacteria</taxon>
        <taxon>Bacillati</taxon>
        <taxon>Bacillota</taxon>
        <taxon>Clostridia</taxon>
        <taxon>Lachnospirales</taxon>
        <taxon>Lachnospiraceae</taxon>
    </lineage>
</organism>
<dbReference type="Proteomes" id="UP000004893">
    <property type="component" value="Unassembled WGS sequence"/>
</dbReference>
<accession>C0C1H0</accession>
<feature type="domain" description="DUF6128" evidence="2">
    <location>
        <begin position="268"/>
        <end position="338"/>
    </location>
</feature>
<dbReference type="Pfam" id="PF19623">
    <property type="entry name" value="DUF6128"/>
    <property type="match status" value="1"/>
</dbReference>
<dbReference type="eggNOG" id="ENOG502ZTKN">
    <property type="taxonomic scope" value="Bacteria"/>
</dbReference>